<dbReference type="Gene3D" id="1.20.1280.50">
    <property type="match status" value="1"/>
</dbReference>
<dbReference type="AlphaFoldDB" id="A0A0W0SDZ6"/>
<dbReference type="InterPro" id="IPR036770">
    <property type="entry name" value="Ankyrin_rpt-contain_sf"/>
</dbReference>
<gene>
    <name evidence="2" type="primary">pof1</name>
    <name evidence="2" type="ORF">Lbru_1881</name>
</gene>
<dbReference type="Proteomes" id="UP000054742">
    <property type="component" value="Unassembled WGS sequence"/>
</dbReference>
<evidence type="ECO:0000259" key="1">
    <source>
        <dbReference type="PROSITE" id="PS50181"/>
    </source>
</evidence>
<name>A0A0W0SDZ6_9GAMM</name>
<evidence type="ECO:0000313" key="2">
    <source>
        <dbReference type="EMBL" id="KTC81361.1"/>
    </source>
</evidence>
<dbReference type="Gene3D" id="1.25.40.20">
    <property type="entry name" value="Ankyrin repeat-containing domain"/>
    <property type="match status" value="1"/>
</dbReference>
<dbReference type="STRING" id="29422.Lbru_1881"/>
<dbReference type="SUPFAM" id="SSF48403">
    <property type="entry name" value="Ankyrin repeat"/>
    <property type="match status" value="1"/>
</dbReference>
<dbReference type="OrthoDB" id="5644680at2"/>
<dbReference type="Pfam" id="PF12937">
    <property type="entry name" value="F-box-like"/>
    <property type="match status" value="1"/>
</dbReference>
<dbReference type="RefSeq" id="WP_058441886.1">
    <property type="nucleotide sequence ID" value="NZ_CAAAHU010000002.1"/>
</dbReference>
<proteinExistence type="predicted"/>
<dbReference type="PATRIC" id="fig|29422.6.peg.2005"/>
<comment type="caution">
    <text evidence="2">The sequence shown here is derived from an EMBL/GenBank/DDBJ whole genome shotgun (WGS) entry which is preliminary data.</text>
</comment>
<dbReference type="InterPro" id="IPR001810">
    <property type="entry name" value="F-box_dom"/>
</dbReference>
<dbReference type="PROSITE" id="PS50181">
    <property type="entry name" value="FBOX"/>
    <property type="match status" value="1"/>
</dbReference>
<evidence type="ECO:0000313" key="3">
    <source>
        <dbReference type="Proteomes" id="UP000054742"/>
    </source>
</evidence>
<dbReference type="SUPFAM" id="SSF81383">
    <property type="entry name" value="F-box domain"/>
    <property type="match status" value="1"/>
</dbReference>
<keyword evidence="3" id="KW-1185">Reference proteome</keyword>
<accession>A0A0W0SDZ6</accession>
<organism evidence="2 3">
    <name type="scientific">Legionella brunensis</name>
    <dbReference type="NCBI Taxonomy" id="29422"/>
    <lineage>
        <taxon>Bacteria</taxon>
        <taxon>Pseudomonadati</taxon>
        <taxon>Pseudomonadota</taxon>
        <taxon>Gammaproteobacteria</taxon>
        <taxon>Legionellales</taxon>
        <taxon>Legionellaceae</taxon>
        <taxon>Legionella</taxon>
    </lineage>
</organism>
<protein>
    <submittedName>
        <fullName evidence="2">F-box protein</fullName>
    </submittedName>
</protein>
<feature type="domain" description="F-box" evidence="1">
    <location>
        <begin position="6"/>
        <end position="66"/>
    </location>
</feature>
<sequence length="174" mass="19954">MKLKNPVNIFSLPEELLVGTFSFFNAKTLGRVAQVCGLFNRIANDSCLDLDKTRQARLKNQLWGELMMAARHDDLATVKAILKRGIIDPAAQVLLSLNKTPLLAAIEGKAYKTARYLWENYDFDPQAKDYYKESPISTLEKQLRRTLEKKERTQIQSLLKEMKEGKEHHKCLVC</sequence>
<dbReference type="EMBL" id="LNXV01000029">
    <property type="protein sequence ID" value="KTC81361.1"/>
    <property type="molecule type" value="Genomic_DNA"/>
</dbReference>
<reference evidence="2 3" key="1">
    <citation type="submission" date="2015-11" db="EMBL/GenBank/DDBJ databases">
        <title>Genomic analysis of 38 Legionella species identifies large and diverse effector repertoires.</title>
        <authorList>
            <person name="Burstein D."/>
            <person name="Amaro F."/>
            <person name="Zusman T."/>
            <person name="Lifshitz Z."/>
            <person name="Cohen O."/>
            <person name="Gilbert J.A."/>
            <person name="Pupko T."/>
            <person name="Shuman H.A."/>
            <person name="Segal G."/>
        </authorList>
    </citation>
    <scope>NUCLEOTIDE SEQUENCE [LARGE SCALE GENOMIC DNA]</scope>
    <source>
        <strain evidence="2 3">ATCC 43878</strain>
    </source>
</reference>
<dbReference type="InterPro" id="IPR036047">
    <property type="entry name" value="F-box-like_dom_sf"/>
</dbReference>